<proteinExistence type="predicted"/>
<protein>
    <submittedName>
        <fullName evidence="1">Uncharacterized protein</fullName>
    </submittedName>
</protein>
<sequence length="33" mass="3805">MGFQTGWKLEENQVLGTIIYDTNKRDSFAVKTN</sequence>
<dbReference type="EMBL" id="FNQC01000004">
    <property type="protein sequence ID" value="SDZ01750.1"/>
    <property type="molecule type" value="Genomic_DNA"/>
</dbReference>
<reference evidence="1 2" key="1">
    <citation type="submission" date="2016-10" db="EMBL/GenBank/DDBJ databases">
        <authorList>
            <person name="Varghese N."/>
            <person name="Submissions S."/>
        </authorList>
    </citation>
    <scope>NUCLEOTIDE SEQUENCE [LARGE SCALE GENOMIC DNA]</scope>
    <source>
        <strain evidence="1 2">DSM 17997</strain>
    </source>
</reference>
<keyword evidence="2" id="KW-1185">Reference proteome</keyword>
<dbReference type="Proteomes" id="UP000199663">
    <property type="component" value="Unassembled WGS sequence"/>
</dbReference>
<accession>A0A1H3PL22</accession>
<evidence type="ECO:0000313" key="1">
    <source>
        <dbReference type="EMBL" id="SDZ01750.1"/>
    </source>
</evidence>
<gene>
    <name evidence="1" type="ORF">SAMN05444412_104326</name>
</gene>
<evidence type="ECO:0000313" key="2">
    <source>
        <dbReference type="Proteomes" id="UP000199663"/>
    </source>
</evidence>
<name>A0A1H3PL22_9BACT</name>
<comment type="caution">
    <text evidence="1">The sequence shown here is derived from an EMBL/GenBank/DDBJ whole genome shotgun (WGS) entry which is preliminary data.</text>
</comment>
<organism evidence="1 2">
    <name type="scientific">Rhodonellum ikkaensis</name>
    <dbReference type="NCBI Taxonomy" id="336829"/>
    <lineage>
        <taxon>Bacteria</taxon>
        <taxon>Pseudomonadati</taxon>
        <taxon>Bacteroidota</taxon>
        <taxon>Cytophagia</taxon>
        <taxon>Cytophagales</taxon>
        <taxon>Cytophagaceae</taxon>
        <taxon>Rhodonellum</taxon>
    </lineage>
</organism>